<dbReference type="Gene3D" id="1.10.520.10">
    <property type="match status" value="1"/>
</dbReference>
<feature type="region of interest" description="Disordered" evidence="12">
    <location>
        <begin position="100"/>
        <end position="130"/>
    </location>
</feature>
<organism evidence="15 16">
    <name type="scientific">Hibiscus sabdariffa</name>
    <name type="common">roselle</name>
    <dbReference type="NCBI Taxonomy" id="183260"/>
    <lineage>
        <taxon>Eukaryota</taxon>
        <taxon>Viridiplantae</taxon>
        <taxon>Streptophyta</taxon>
        <taxon>Embryophyta</taxon>
        <taxon>Tracheophyta</taxon>
        <taxon>Spermatophyta</taxon>
        <taxon>Magnoliopsida</taxon>
        <taxon>eudicotyledons</taxon>
        <taxon>Gunneridae</taxon>
        <taxon>Pentapetalae</taxon>
        <taxon>rosids</taxon>
        <taxon>malvids</taxon>
        <taxon>Malvales</taxon>
        <taxon>Malvaceae</taxon>
        <taxon>Malvoideae</taxon>
        <taxon>Hibiscus</taxon>
    </lineage>
</organism>
<dbReference type="PROSITE" id="PS50873">
    <property type="entry name" value="PEROXIDASE_4"/>
    <property type="match status" value="1"/>
</dbReference>
<comment type="catalytic activity">
    <reaction evidence="1">
        <text>2 a phenolic donor + H2O2 = 2 a phenolic radical donor + 2 H2O</text>
        <dbReference type="Rhea" id="RHEA:56136"/>
        <dbReference type="ChEBI" id="CHEBI:15377"/>
        <dbReference type="ChEBI" id="CHEBI:16240"/>
        <dbReference type="ChEBI" id="CHEBI:139520"/>
        <dbReference type="ChEBI" id="CHEBI:139521"/>
        <dbReference type="EC" id="1.11.1.7"/>
    </reaction>
</comment>
<comment type="similarity">
    <text evidence="11">Belongs to the peroxidase family.</text>
</comment>
<dbReference type="PANTHER" id="PTHR31517:SF11">
    <property type="entry name" value="PEROXIDASE 31"/>
    <property type="match status" value="1"/>
</dbReference>
<keyword evidence="6" id="KW-0575">Peroxidase</keyword>
<keyword evidence="8" id="KW-0479">Metal-binding</keyword>
<evidence type="ECO:0000256" key="13">
    <source>
        <dbReference type="SAM" id="SignalP"/>
    </source>
</evidence>
<evidence type="ECO:0000256" key="10">
    <source>
        <dbReference type="ARBA" id="ARBA00023004"/>
    </source>
</evidence>
<comment type="caution">
    <text evidence="15">The sequence shown here is derived from an EMBL/GenBank/DDBJ whole genome shotgun (WGS) entry which is preliminary data.</text>
</comment>
<reference evidence="15 16" key="1">
    <citation type="journal article" date="2024" name="G3 (Bethesda)">
        <title>Genome assembly of Hibiscus sabdariffa L. provides insights into metabolisms of medicinal natural products.</title>
        <authorList>
            <person name="Kim T."/>
        </authorList>
    </citation>
    <scope>NUCLEOTIDE SEQUENCE [LARGE SCALE GENOMIC DNA]</scope>
    <source>
        <strain evidence="15">TK-2024</strain>
        <tissue evidence="15">Old leaves</tissue>
    </source>
</reference>
<comment type="cofactor">
    <cofactor evidence="3">
        <name>heme b</name>
        <dbReference type="ChEBI" id="CHEBI:60344"/>
    </cofactor>
</comment>
<keyword evidence="16" id="KW-1185">Reference proteome</keyword>
<dbReference type="InterPro" id="IPR002016">
    <property type="entry name" value="Haem_peroxidase"/>
</dbReference>
<evidence type="ECO:0000256" key="12">
    <source>
        <dbReference type="SAM" id="MobiDB-lite"/>
    </source>
</evidence>
<dbReference type="InterPro" id="IPR019794">
    <property type="entry name" value="Peroxidases_AS"/>
</dbReference>
<evidence type="ECO:0000256" key="4">
    <source>
        <dbReference type="ARBA" id="ARBA00002322"/>
    </source>
</evidence>
<dbReference type="Proteomes" id="UP001396334">
    <property type="component" value="Unassembled WGS sequence"/>
</dbReference>
<evidence type="ECO:0000256" key="6">
    <source>
        <dbReference type="ARBA" id="ARBA00022559"/>
    </source>
</evidence>
<keyword evidence="10" id="KW-0408">Iron</keyword>
<dbReference type="PROSITE" id="PS00436">
    <property type="entry name" value="PEROXIDASE_2"/>
    <property type="match status" value="1"/>
</dbReference>
<evidence type="ECO:0000256" key="11">
    <source>
        <dbReference type="RuleBase" id="RU004241"/>
    </source>
</evidence>
<evidence type="ECO:0000259" key="14">
    <source>
        <dbReference type="PROSITE" id="PS50873"/>
    </source>
</evidence>
<evidence type="ECO:0000256" key="9">
    <source>
        <dbReference type="ARBA" id="ARBA00023002"/>
    </source>
</evidence>
<evidence type="ECO:0000313" key="15">
    <source>
        <dbReference type="EMBL" id="KAK9011661.1"/>
    </source>
</evidence>
<dbReference type="Pfam" id="PF00141">
    <property type="entry name" value="peroxidase"/>
    <property type="match status" value="1"/>
</dbReference>
<protein>
    <recommendedName>
        <fullName evidence="5">peroxidase</fullName>
        <ecNumber evidence="5">1.11.1.7</ecNumber>
    </recommendedName>
</protein>
<dbReference type="InterPro" id="IPR010255">
    <property type="entry name" value="Haem_peroxidase_sf"/>
</dbReference>
<evidence type="ECO:0000256" key="7">
    <source>
        <dbReference type="ARBA" id="ARBA00022617"/>
    </source>
</evidence>
<keyword evidence="9" id="KW-0560">Oxidoreductase</keyword>
<evidence type="ECO:0000256" key="3">
    <source>
        <dbReference type="ARBA" id="ARBA00001970"/>
    </source>
</evidence>
<dbReference type="PRINTS" id="PR00461">
    <property type="entry name" value="PLPEROXIDASE"/>
</dbReference>
<feature type="domain" description="Plant heme peroxidase family profile" evidence="14">
    <location>
        <begin position="23"/>
        <end position="115"/>
    </location>
</feature>
<evidence type="ECO:0000256" key="1">
    <source>
        <dbReference type="ARBA" id="ARBA00000189"/>
    </source>
</evidence>
<accession>A0ABR2RFT5</accession>
<evidence type="ECO:0000313" key="16">
    <source>
        <dbReference type="Proteomes" id="UP001396334"/>
    </source>
</evidence>
<feature type="signal peptide" evidence="13">
    <location>
        <begin position="1"/>
        <end position="17"/>
    </location>
</feature>
<gene>
    <name evidence="15" type="ORF">V6N11_044507</name>
</gene>
<evidence type="ECO:0000256" key="5">
    <source>
        <dbReference type="ARBA" id="ARBA00012313"/>
    </source>
</evidence>
<evidence type="ECO:0000256" key="8">
    <source>
        <dbReference type="ARBA" id="ARBA00022723"/>
    </source>
</evidence>
<dbReference type="EMBL" id="JBBPBN010000023">
    <property type="protein sequence ID" value="KAK9011661.1"/>
    <property type="molecule type" value="Genomic_DNA"/>
</dbReference>
<comment type="function">
    <text evidence="4">Removal of H(2)O(2), oxidation of toxic reductants, biosynthesis and degradation of lignin, suberization, auxin catabolism, response to environmental stresses such as wounding, pathogen attack and oxidative stress. These functions might be dependent on each isozyme/isoform in each plant tissue.</text>
</comment>
<dbReference type="SUPFAM" id="SSF48113">
    <property type="entry name" value="Heme-dependent peroxidases"/>
    <property type="match status" value="1"/>
</dbReference>
<dbReference type="PANTHER" id="PTHR31517">
    <property type="match status" value="1"/>
</dbReference>
<keyword evidence="13" id="KW-0732">Signal</keyword>
<comment type="cofactor">
    <cofactor evidence="2">
        <name>Ca(2+)</name>
        <dbReference type="ChEBI" id="CHEBI:29108"/>
    </cofactor>
</comment>
<dbReference type="InterPro" id="IPR000823">
    <property type="entry name" value="Peroxidase_pln"/>
</dbReference>
<evidence type="ECO:0000256" key="2">
    <source>
        <dbReference type="ARBA" id="ARBA00001913"/>
    </source>
</evidence>
<feature type="compositionally biased region" description="Polar residues" evidence="12">
    <location>
        <begin position="109"/>
        <end position="130"/>
    </location>
</feature>
<keyword evidence="7" id="KW-0349">Heme</keyword>
<sequence>MASSLLLFVLFFLSSTAFISESRLSLDYYSKTCPSFNRIKQETITNKQINSPTTAAETLRLLFHDCLPNGCDASILISSTPFKKAERDVDINLSLPGDPFDLIDEPRQPLNSHVPTRSLAPTSSQWPHVT</sequence>
<dbReference type="EC" id="1.11.1.7" evidence="5"/>
<proteinExistence type="inferred from homology"/>
<feature type="chain" id="PRO_5045633961" description="peroxidase" evidence="13">
    <location>
        <begin position="18"/>
        <end position="130"/>
    </location>
</feature>
<name>A0ABR2RFT5_9ROSI</name>